<dbReference type="Gene3D" id="3.40.50.1980">
    <property type="entry name" value="Nitrogenase molybdenum iron protein domain"/>
    <property type="match status" value="2"/>
</dbReference>
<dbReference type="Proteomes" id="UP000617426">
    <property type="component" value="Unassembled WGS sequence"/>
</dbReference>
<organism evidence="5 6">
    <name type="scientific">Schaalia hyovaginalis</name>
    <dbReference type="NCBI Taxonomy" id="29316"/>
    <lineage>
        <taxon>Bacteria</taxon>
        <taxon>Bacillati</taxon>
        <taxon>Actinomycetota</taxon>
        <taxon>Actinomycetes</taxon>
        <taxon>Actinomycetales</taxon>
        <taxon>Actinomycetaceae</taxon>
        <taxon>Schaalia</taxon>
    </lineage>
</organism>
<keyword evidence="2" id="KW-0813">Transport</keyword>
<dbReference type="AlphaFoldDB" id="A0A923E4P3"/>
<gene>
    <name evidence="5" type="ORF">HD592_000670</name>
</gene>
<dbReference type="RefSeq" id="WP_184451871.1">
    <property type="nucleotide sequence ID" value="NZ_JACHMK010000001.1"/>
</dbReference>
<keyword evidence="3" id="KW-0479">Metal-binding</keyword>
<dbReference type="InterPro" id="IPR050492">
    <property type="entry name" value="Bact_metal-bind_prot9"/>
</dbReference>
<dbReference type="GO" id="GO:0030313">
    <property type="term" value="C:cell envelope"/>
    <property type="evidence" value="ECO:0007669"/>
    <property type="project" value="UniProtKB-SubCell"/>
</dbReference>
<dbReference type="InterPro" id="IPR006127">
    <property type="entry name" value="ZnuA-like"/>
</dbReference>
<evidence type="ECO:0000256" key="4">
    <source>
        <dbReference type="ARBA" id="ARBA00022729"/>
    </source>
</evidence>
<dbReference type="GO" id="GO:0030001">
    <property type="term" value="P:metal ion transport"/>
    <property type="evidence" value="ECO:0007669"/>
    <property type="project" value="InterPro"/>
</dbReference>
<dbReference type="EMBL" id="JACHMK010000001">
    <property type="protein sequence ID" value="MBB6334105.1"/>
    <property type="molecule type" value="Genomic_DNA"/>
</dbReference>
<dbReference type="PANTHER" id="PTHR42953">
    <property type="entry name" value="HIGH-AFFINITY ZINC UPTAKE SYSTEM PROTEIN ZNUA-RELATED"/>
    <property type="match status" value="1"/>
</dbReference>
<dbReference type="SUPFAM" id="SSF53807">
    <property type="entry name" value="Helical backbone' metal receptor"/>
    <property type="match status" value="1"/>
</dbReference>
<dbReference type="GO" id="GO:0046872">
    <property type="term" value="F:metal ion binding"/>
    <property type="evidence" value="ECO:0007669"/>
    <property type="project" value="UniProtKB-KW"/>
</dbReference>
<evidence type="ECO:0000313" key="5">
    <source>
        <dbReference type="EMBL" id="MBB6334105.1"/>
    </source>
</evidence>
<accession>A0A923E4P3</accession>
<keyword evidence="6" id="KW-1185">Reference proteome</keyword>
<dbReference type="Pfam" id="PF01297">
    <property type="entry name" value="ZnuA"/>
    <property type="match status" value="1"/>
</dbReference>
<sequence>MQISATPALPRRLPVIGALVLGLTPLLGACAAGSPALGGAADSQAPTVSVVATTTQICDYITQIATDSSEEASLALVKTAADGTQSRSGAEEGKAATTLRLTCLLAPNASAHEHEMTPAQTKALAEADIMFVNGIDLEHFLDDAVEASGFTGSMAVTTGVLSAADVDDLNAQLTKEKDLRYSVDRGTRKVEVAPWPFPPEEGESEAEFRFDPHVWTSPKNAAIQVANIGDALAKASPDNAGLFKDRVEDYLKRLEELDQWVTQSIASIPPEHRVLFTSHDAFGYFSASYGLDFIGAALSDFSEQQDATAAHIAEAAQKVKESGATALFAENSNNSKSIEAIAKAAGVTAVIGDDALYGDSLGPEGSEGATYVGSIIHNVTTLVTAWGGQLAPLPVSVG</sequence>
<proteinExistence type="predicted"/>
<evidence type="ECO:0000313" key="6">
    <source>
        <dbReference type="Proteomes" id="UP000617426"/>
    </source>
</evidence>
<dbReference type="PANTHER" id="PTHR42953:SF1">
    <property type="entry name" value="METAL-BINDING PROTEIN HI_0362-RELATED"/>
    <property type="match status" value="1"/>
</dbReference>
<comment type="caution">
    <text evidence="5">The sequence shown here is derived from an EMBL/GenBank/DDBJ whole genome shotgun (WGS) entry which is preliminary data.</text>
</comment>
<evidence type="ECO:0000256" key="1">
    <source>
        <dbReference type="ARBA" id="ARBA00004196"/>
    </source>
</evidence>
<reference evidence="5" key="1">
    <citation type="submission" date="2020-08" db="EMBL/GenBank/DDBJ databases">
        <title>Sequencing the genomes of 1000 actinobacteria strains.</title>
        <authorList>
            <person name="Klenk H.-P."/>
        </authorList>
    </citation>
    <scope>NUCLEOTIDE SEQUENCE</scope>
    <source>
        <strain evidence="5">DSM 10695</strain>
    </source>
</reference>
<evidence type="ECO:0000256" key="3">
    <source>
        <dbReference type="ARBA" id="ARBA00022723"/>
    </source>
</evidence>
<comment type="subcellular location">
    <subcellularLocation>
        <location evidence="1">Cell envelope</location>
    </subcellularLocation>
</comment>
<protein>
    <submittedName>
        <fullName evidence="5">Zinc/manganese transport system substrate-binding protein</fullName>
    </submittedName>
</protein>
<keyword evidence="4" id="KW-0732">Signal</keyword>
<evidence type="ECO:0000256" key="2">
    <source>
        <dbReference type="ARBA" id="ARBA00022448"/>
    </source>
</evidence>
<name>A0A923E4P3_9ACTO</name>